<dbReference type="Proteomes" id="UP000240760">
    <property type="component" value="Unassembled WGS sequence"/>
</dbReference>
<keyword evidence="2" id="KW-0456">Lyase</keyword>
<feature type="domain" description="Aminotransferase class V" evidence="1">
    <location>
        <begin position="22"/>
        <end position="389"/>
    </location>
</feature>
<dbReference type="InterPro" id="IPR015421">
    <property type="entry name" value="PyrdxlP-dep_Trfase_major"/>
</dbReference>
<dbReference type="PANTHER" id="PTHR43586">
    <property type="entry name" value="CYSTEINE DESULFURASE"/>
    <property type="match status" value="1"/>
</dbReference>
<dbReference type="Gene3D" id="3.90.1150.10">
    <property type="entry name" value="Aspartate Aminotransferase, domain 1"/>
    <property type="match status" value="1"/>
</dbReference>
<dbReference type="PANTHER" id="PTHR43586:SF21">
    <property type="entry name" value="PYRIDOXAL PHOSPHATE (PLP)-DEPENDENT ASPARTATE AMINOTRANSFERASE SUPERFAMILY"/>
    <property type="match status" value="1"/>
</dbReference>
<dbReference type="EMBL" id="KZ679132">
    <property type="protein sequence ID" value="PTB76189.1"/>
    <property type="molecule type" value="Genomic_DNA"/>
</dbReference>
<sequence length="407" mass="45262">MAFEDHQREVRDKFPALQQDQVFFDNAGGSQTLGTVIDSIKDYLSSTNVQLGASYAVGKKSTSAYRAGYQAAARYINADPDEIVFGPSTTQLLRNLSYALKFNPGDEIVVSRIDHEANIAPWVDLAERQNLILKWWKPTAGPNPEYAPNPKLTVDTLTPLISEKTRLVTCTHASNILGTITDVRAIADVAHSVGALVCVDGVAYAPHRRPNVKGLGVDFYCFSWYKVYGPHVSMLYGSWSAQTQLRSLGHFFNPSASLEDKLGLAGGSYELVQSIPRVVEYLNGKWRSIISHEGHLQGELLRYLRARAGEFTIHGEPEEDTSLRVATVSFSVDGWDSQAVVETVEKKTNYAFRWGTFYSDRLVRETLGLGKNGVVRVSMVHYNTLEEVRGLIRALQDLWLTIMASEP</sequence>
<keyword evidence="3" id="KW-1185">Reference proteome</keyword>
<dbReference type="Pfam" id="PF00266">
    <property type="entry name" value="Aminotran_5"/>
    <property type="match status" value="1"/>
</dbReference>
<evidence type="ECO:0000313" key="3">
    <source>
        <dbReference type="Proteomes" id="UP000240760"/>
    </source>
</evidence>
<protein>
    <submittedName>
        <fullName evidence="2">Selenocysteine lyase</fullName>
    </submittedName>
</protein>
<dbReference type="Gene3D" id="3.40.640.10">
    <property type="entry name" value="Type I PLP-dependent aspartate aminotransferase-like (Major domain)"/>
    <property type="match status" value="1"/>
</dbReference>
<reference evidence="2 3" key="1">
    <citation type="submission" date="2016-07" db="EMBL/GenBank/DDBJ databases">
        <title>Multiple horizontal gene transfer events from other fungi enriched the ability of initially mycotrophic Trichoderma (Ascomycota) to feed on dead plant biomass.</title>
        <authorList>
            <consortium name="DOE Joint Genome Institute"/>
            <person name="Aerts A."/>
            <person name="Atanasova L."/>
            <person name="Chenthamara K."/>
            <person name="Zhang J."/>
            <person name="Grujic M."/>
            <person name="Henrissat B."/>
            <person name="Kuo A."/>
            <person name="Salamov A."/>
            <person name="Lipzen A."/>
            <person name="Labutti K."/>
            <person name="Barry K."/>
            <person name="Miao Y."/>
            <person name="Rahimi M.J."/>
            <person name="Shen Q."/>
            <person name="Grigoriev I.V."/>
            <person name="Kubicek C.P."/>
            <person name="Druzhinina I.S."/>
        </authorList>
    </citation>
    <scope>NUCLEOTIDE SEQUENCE [LARGE SCALE GENOMIC DNA]</scope>
    <source>
        <strain evidence="2 3">ATCC 18648</strain>
    </source>
</reference>
<dbReference type="OrthoDB" id="420046at2759"/>
<dbReference type="SUPFAM" id="SSF53383">
    <property type="entry name" value="PLP-dependent transferases"/>
    <property type="match status" value="1"/>
</dbReference>
<dbReference type="InterPro" id="IPR015424">
    <property type="entry name" value="PyrdxlP-dep_Trfase"/>
</dbReference>
<dbReference type="GO" id="GO:0016829">
    <property type="term" value="F:lyase activity"/>
    <property type="evidence" value="ECO:0007669"/>
    <property type="project" value="UniProtKB-KW"/>
</dbReference>
<gene>
    <name evidence="2" type="ORF">M440DRAFT_1430944</name>
</gene>
<organism evidence="2 3">
    <name type="scientific">Trichoderma longibrachiatum ATCC 18648</name>
    <dbReference type="NCBI Taxonomy" id="983965"/>
    <lineage>
        <taxon>Eukaryota</taxon>
        <taxon>Fungi</taxon>
        <taxon>Dikarya</taxon>
        <taxon>Ascomycota</taxon>
        <taxon>Pezizomycotina</taxon>
        <taxon>Sordariomycetes</taxon>
        <taxon>Hypocreomycetidae</taxon>
        <taxon>Hypocreales</taxon>
        <taxon>Hypocreaceae</taxon>
        <taxon>Trichoderma</taxon>
    </lineage>
</organism>
<name>A0A2T4C3P1_TRILO</name>
<dbReference type="InterPro" id="IPR015422">
    <property type="entry name" value="PyrdxlP-dep_Trfase_small"/>
</dbReference>
<dbReference type="InterPro" id="IPR000192">
    <property type="entry name" value="Aminotrans_V_dom"/>
</dbReference>
<evidence type="ECO:0000313" key="2">
    <source>
        <dbReference type="EMBL" id="PTB76189.1"/>
    </source>
</evidence>
<dbReference type="AlphaFoldDB" id="A0A2T4C3P1"/>
<evidence type="ECO:0000259" key="1">
    <source>
        <dbReference type="Pfam" id="PF00266"/>
    </source>
</evidence>
<accession>A0A2T4C3P1</accession>
<proteinExistence type="predicted"/>
<dbReference type="STRING" id="983965.A0A2T4C3P1"/>